<dbReference type="EMBL" id="JAHHUM010000015">
    <property type="protein sequence ID" value="KAK5623780.1"/>
    <property type="molecule type" value="Genomic_DNA"/>
</dbReference>
<protein>
    <recommendedName>
        <fullName evidence="5">Proline rich 18</fullName>
    </recommendedName>
</protein>
<feature type="compositionally biased region" description="Polar residues" evidence="1">
    <location>
        <begin position="118"/>
        <end position="132"/>
    </location>
</feature>
<feature type="compositionally biased region" description="Basic and acidic residues" evidence="1">
    <location>
        <begin position="156"/>
        <end position="166"/>
    </location>
</feature>
<evidence type="ECO:0000256" key="2">
    <source>
        <dbReference type="SAM" id="Phobius"/>
    </source>
</evidence>
<feature type="region of interest" description="Disordered" evidence="1">
    <location>
        <begin position="72"/>
        <end position="166"/>
    </location>
</feature>
<evidence type="ECO:0000256" key="1">
    <source>
        <dbReference type="SAM" id="MobiDB-lite"/>
    </source>
</evidence>
<gene>
    <name evidence="3" type="ORF">CRENBAI_005925</name>
</gene>
<keyword evidence="2" id="KW-0472">Membrane</keyword>
<dbReference type="AlphaFoldDB" id="A0AAV9SR26"/>
<sequence>MLLQSVRTTGASADLLDDACRASAFALLRALQATLAGFYALIFFIFPTAKMPFPPISLQQRISSPGRELFGKKKANVDHSQTDQTGKSASEKEKQSSSWASANLRNLGRRSQPEKNKSQAQKPSSGQETQGKGSWLSVPKPQDSSLGIRRSSSMDSARHLSGKEETKKEIQFTLSLTPEAILVIKKRNLEKQMMAKQQKCCASADFRHRRVFPSKKAHGASKCCAPGAKTESAEQDITAIVKISLLNDQYKYDDVEYEDEDGDVDETVVRKCKEWLKGVENAAALGKADKLSALSHLKGC</sequence>
<keyword evidence="2" id="KW-1133">Transmembrane helix</keyword>
<keyword evidence="4" id="KW-1185">Reference proteome</keyword>
<feature type="compositionally biased region" description="Polar residues" evidence="1">
    <location>
        <begin position="142"/>
        <end position="155"/>
    </location>
</feature>
<name>A0AAV9SR26_9TELE</name>
<keyword evidence="2" id="KW-0812">Transmembrane</keyword>
<evidence type="ECO:0008006" key="5">
    <source>
        <dbReference type="Google" id="ProtNLM"/>
    </source>
</evidence>
<reference evidence="3 4" key="1">
    <citation type="submission" date="2021-06" db="EMBL/GenBank/DDBJ databases">
        <authorList>
            <person name="Palmer J.M."/>
        </authorList>
    </citation>
    <scope>NUCLEOTIDE SEQUENCE [LARGE SCALE GENOMIC DNA]</scope>
    <source>
        <strain evidence="3 4">MEX-2019</strain>
        <tissue evidence="3">Muscle</tissue>
    </source>
</reference>
<organism evidence="3 4">
    <name type="scientific">Crenichthys baileyi</name>
    <name type="common">White River springfish</name>
    <dbReference type="NCBI Taxonomy" id="28760"/>
    <lineage>
        <taxon>Eukaryota</taxon>
        <taxon>Metazoa</taxon>
        <taxon>Chordata</taxon>
        <taxon>Craniata</taxon>
        <taxon>Vertebrata</taxon>
        <taxon>Euteleostomi</taxon>
        <taxon>Actinopterygii</taxon>
        <taxon>Neopterygii</taxon>
        <taxon>Teleostei</taxon>
        <taxon>Neoteleostei</taxon>
        <taxon>Acanthomorphata</taxon>
        <taxon>Ovalentaria</taxon>
        <taxon>Atherinomorphae</taxon>
        <taxon>Cyprinodontiformes</taxon>
        <taxon>Goodeidae</taxon>
        <taxon>Crenichthys</taxon>
    </lineage>
</organism>
<evidence type="ECO:0000313" key="4">
    <source>
        <dbReference type="Proteomes" id="UP001311232"/>
    </source>
</evidence>
<dbReference type="Pfam" id="PF15671">
    <property type="entry name" value="PRR18"/>
    <property type="match status" value="2"/>
</dbReference>
<dbReference type="InterPro" id="IPR031369">
    <property type="entry name" value="PRR18"/>
</dbReference>
<comment type="caution">
    <text evidence="3">The sequence shown here is derived from an EMBL/GenBank/DDBJ whole genome shotgun (WGS) entry which is preliminary data.</text>
</comment>
<feature type="compositionally biased region" description="Basic and acidic residues" evidence="1">
    <location>
        <begin position="72"/>
        <end position="81"/>
    </location>
</feature>
<dbReference type="Proteomes" id="UP001311232">
    <property type="component" value="Unassembled WGS sequence"/>
</dbReference>
<feature type="transmembrane region" description="Helical" evidence="2">
    <location>
        <begin position="24"/>
        <end position="46"/>
    </location>
</feature>
<proteinExistence type="predicted"/>
<accession>A0AAV9SR26</accession>
<evidence type="ECO:0000313" key="3">
    <source>
        <dbReference type="EMBL" id="KAK5623780.1"/>
    </source>
</evidence>